<evidence type="ECO:0008006" key="2">
    <source>
        <dbReference type="Google" id="ProtNLM"/>
    </source>
</evidence>
<name>A0AAU7LWR3_9BURK</name>
<dbReference type="EMBL" id="CP157675">
    <property type="protein sequence ID" value="XBP72086.1"/>
    <property type="molecule type" value="Genomic_DNA"/>
</dbReference>
<accession>A0AAU7LWR3</accession>
<dbReference type="AlphaFoldDB" id="A0AAU7LWR3"/>
<evidence type="ECO:0000313" key="1">
    <source>
        <dbReference type="EMBL" id="XBP72086.1"/>
    </source>
</evidence>
<reference evidence="1" key="1">
    <citation type="submission" date="2024-05" db="EMBL/GenBank/DDBJ databases">
        <authorList>
            <person name="Bunk B."/>
            <person name="Swiderski J."/>
            <person name="Sproer C."/>
            <person name="Thiel V."/>
        </authorList>
    </citation>
    <scope>NUCLEOTIDE SEQUENCE</scope>
    <source>
        <strain evidence="1">DSM 17735</strain>
    </source>
</reference>
<dbReference type="RefSeq" id="WP_349281416.1">
    <property type="nucleotide sequence ID" value="NZ_CBCSCU010000002.1"/>
</dbReference>
<proteinExistence type="predicted"/>
<protein>
    <recommendedName>
        <fullName evidence="2">Transposase</fullName>
    </recommendedName>
</protein>
<sequence length="59" mass="6772">MALARKVAAWFWRVMVKGDAYIEKGQADYESKVLQSKQRALKRLNKELGQQLAPINQPV</sequence>
<organism evidence="1">
    <name type="scientific">Polaromonas hydrogenivorans</name>
    <dbReference type="NCBI Taxonomy" id="335476"/>
    <lineage>
        <taxon>Bacteria</taxon>
        <taxon>Pseudomonadati</taxon>
        <taxon>Pseudomonadota</taxon>
        <taxon>Betaproteobacteria</taxon>
        <taxon>Burkholderiales</taxon>
        <taxon>Comamonadaceae</taxon>
        <taxon>Polaromonas</taxon>
    </lineage>
</organism>
<gene>
    <name evidence="1" type="ORF">ABLV49_09910</name>
</gene>